<reference evidence="3 4" key="1">
    <citation type="submission" date="2019-07" db="EMBL/GenBank/DDBJ databases">
        <title>Genomes of Cafeteria roenbergensis.</title>
        <authorList>
            <person name="Fischer M.G."/>
            <person name="Hackl T."/>
            <person name="Roman M."/>
        </authorList>
    </citation>
    <scope>NUCLEOTIDE SEQUENCE [LARGE SCALE GENOMIC DNA]</scope>
    <source>
        <strain evidence="3 4">BVI</strain>
    </source>
</reference>
<protein>
    <submittedName>
        <fullName evidence="3">Uncharacterized protein</fullName>
    </submittedName>
</protein>
<keyword evidence="2" id="KW-0812">Transmembrane</keyword>
<keyword evidence="4" id="KW-1185">Reference proteome</keyword>
<evidence type="ECO:0000256" key="2">
    <source>
        <dbReference type="SAM" id="Phobius"/>
    </source>
</evidence>
<organism evidence="3 4">
    <name type="scientific">Cafeteria roenbergensis</name>
    <name type="common">Marine flagellate</name>
    <dbReference type="NCBI Taxonomy" id="33653"/>
    <lineage>
        <taxon>Eukaryota</taxon>
        <taxon>Sar</taxon>
        <taxon>Stramenopiles</taxon>
        <taxon>Bigyra</taxon>
        <taxon>Opalozoa</taxon>
        <taxon>Bicosoecida</taxon>
        <taxon>Cafeteriaceae</taxon>
        <taxon>Cafeteria</taxon>
    </lineage>
</organism>
<name>A0A5A8CH63_CAFRO</name>
<dbReference type="EMBL" id="VLTN01000021">
    <property type="protein sequence ID" value="KAA0152336.1"/>
    <property type="molecule type" value="Genomic_DNA"/>
</dbReference>
<feature type="transmembrane region" description="Helical" evidence="2">
    <location>
        <begin position="68"/>
        <end position="92"/>
    </location>
</feature>
<dbReference type="AlphaFoldDB" id="A0A5A8CH63"/>
<sequence length="1094" mass="115073">MSDAGRKSLFRSGNPMLADVGEVVIPHPNGRLGRVVRAGGESPASPATAPQRPPAARKGGGASPGWRATALGVTLVVLVAAVVGLLATTLAVQADLTALRAQTAATAAEHEKALAAAGLLAPGSGGNGAATPSPSPSPSARPPPPELAALVDATQQGTDPTEQAALLAALAAEERVVVALAAIHALFEASNQTTTALASQAAAHAVAMERLDSIGIRVGALEAAADAQAERLSQLQADVNATRAAAAAAAALAQEALTNGTGSLVEYAADAQASHAALDAATSSVAADVVSLNASLTAAVERCAQKAAATADALQSATGSLGSDVRALNASASAARDQLSQAIAAVDAASAAERGQLSRAIASVNASAAAGRGLLAQAVAAVNTTLLAKLATIQLTPGPEGPAGAEGPVGPAGPPGADGLCMHSDTDDYSVCPGEGDPSAIPLKTQVATLTRLAWMQQQMMEQQVRAEGASGVTMVRGINTGSRAYHDDTDANWAAISAHDHPDYVRTIGLGEIGAAINGFPWVSRHNDYKLAMNDAIPGSRMRNLKDIELPEVPPSVLAKPSLDEQAAEMREYFKAFRDSDHAHRDYRPYFRPALCVLEVAWLDAGEDLTDPFDSERHKLAAADWEELRAKLAWMLESGHKDTNENLGFLPSSVRGIRADGSPVVANLDYRIFCHPLKDALPLNQLRLSKHLASRLAPHKPLTTSALWHSRRARFDLNPSNSGSSTFMDYPSFWQQIDSLMAQVPGRDGYSANISDYEYSSNERVSRRTYNFLDDQEPLNAGFYHRFYKTQTRDAMGRAVRRRGFSDMTMWAARTTQPQVVGAPNPAAGQGGEDDEAVHRWTWAVPLELVYMTPLMAWNPLDIRYGGSSNYNRDCGDVLAGPAGKRTGDPLDADKAFNGTCGWFFFRTPERFFDPNASATADPADTGYRVVGVLDKQGALQRVRESGTFISLPEIEGLGQIRLRYPIYPVHWEGSQAWKEVKALQTLTLETSADGSVGSASDVANSLAGIDLGLSPATVGNSHTHTLSLGPDGVEALERGETAVGITTVDNSHSHTVKVRRTKSGSKWVYEIETCDGSPSECGDGHKTLAVVS</sequence>
<evidence type="ECO:0000313" key="3">
    <source>
        <dbReference type="EMBL" id="KAA0152336.1"/>
    </source>
</evidence>
<keyword evidence="2" id="KW-0472">Membrane</keyword>
<keyword evidence="2" id="KW-1133">Transmembrane helix</keyword>
<proteinExistence type="predicted"/>
<feature type="region of interest" description="Disordered" evidence="1">
    <location>
        <begin position="31"/>
        <end position="63"/>
    </location>
</feature>
<feature type="compositionally biased region" description="Pro residues" evidence="1">
    <location>
        <begin position="133"/>
        <end position="146"/>
    </location>
</feature>
<evidence type="ECO:0000313" key="4">
    <source>
        <dbReference type="Proteomes" id="UP000323011"/>
    </source>
</evidence>
<gene>
    <name evidence="3" type="ORF">FNF29_03902</name>
</gene>
<dbReference type="Proteomes" id="UP000323011">
    <property type="component" value="Unassembled WGS sequence"/>
</dbReference>
<evidence type="ECO:0000256" key="1">
    <source>
        <dbReference type="SAM" id="MobiDB-lite"/>
    </source>
</evidence>
<feature type="region of interest" description="Disordered" evidence="1">
    <location>
        <begin position="124"/>
        <end position="146"/>
    </location>
</feature>
<comment type="caution">
    <text evidence="3">The sequence shown here is derived from an EMBL/GenBank/DDBJ whole genome shotgun (WGS) entry which is preliminary data.</text>
</comment>
<accession>A0A5A8CH63</accession>
<feature type="compositionally biased region" description="Low complexity" evidence="1">
    <location>
        <begin position="42"/>
        <end position="57"/>
    </location>
</feature>